<feature type="chain" id="PRO_5022891357" evidence="1">
    <location>
        <begin position="25"/>
        <end position="76"/>
    </location>
</feature>
<dbReference type="Proteomes" id="UP000324222">
    <property type="component" value="Unassembled WGS sequence"/>
</dbReference>
<proteinExistence type="predicted"/>
<comment type="caution">
    <text evidence="2">The sequence shown here is derived from an EMBL/GenBank/DDBJ whole genome shotgun (WGS) entry which is preliminary data.</text>
</comment>
<dbReference type="EMBL" id="VSRR010001773">
    <property type="protein sequence ID" value="MPC27596.1"/>
    <property type="molecule type" value="Genomic_DNA"/>
</dbReference>
<organism evidence="2 3">
    <name type="scientific">Portunus trituberculatus</name>
    <name type="common">Swimming crab</name>
    <name type="synonym">Neptunus trituberculatus</name>
    <dbReference type="NCBI Taxonomy" id="210409"/>
    <lineage>
        <taxon>Eukaryota</taxon>
        <taxon>Metazoa</taxon>
        <taxon>Ecdysozoa</taxon>
        <taxon>Arthropoda</taxon>
        <taxon>Crustacea</taxon>
        <taxon>Multicrustacea</taxon>
        <taxon>Malacostraca</taxon>
        <taxon>Eumalacostraca</taxon>
        <taxon>Eucarida</taxon>
        <taxon>Decapoda</taxon>
        <taxon>Pleocyemata</taxon>
        <taxon>Brachyura</taxon>
        <taxon>Eubrachyura</taxon>
        <taxon>Portunoidea</taxon>
        <taxon>Portunidae</taxon>
        <taxon>Portuninae</taxon>
        <taxon>Portunus</taxon>
    </lineage>
</organism>
<reference evidence="2 3" key="1">
    <citation type="submission" date="2019-05" db="EMBL/GenBank/DDBJ databases">
        <title>Another draft genome of Portunus trituberculatus and its Hox gene families provides insights of decapod evolution.</title>
        <authorList>
            <person name="Jeong J.-H."/>
            <person name="Song I."/>
            <person name="Kim S."/>
            <person name="Choi T."/>
            <person name="Kim D."/>
            <person name="Ryu S."/>
            <person name="Kim W."/>
        </authorList>
    </citation>
    <scope>NUCLEOTIDE SEQUENCE [LARGE SCALE GENOMIC DNA]</scope>
    <source>
        <tissue evidence="2">Muscle</tissue>
    </source>
</reference>
<gene>
    <name evidence="2" type="ORF">E2C01_020770</name>
</gene>
<protein>
    <submittedName>
        <fullName evidence="2">Uncharacterized protein</fullName>
    </submittedName>
</protein>
<evidence type="ECO:0000313" key="3">
    <source>
        <dbReference type="Proteomes" id="UP000324222"/>
    </source>
</evidence>
<accession>A0A5B7E381</accession>
<evidence type="ECO:0000313" key="2">
    <source>
        <dbReference type="EMBL" id="MPC27596.1"/>
    </source>
</evidence>
<sequence>MFCLVWVLLPQGMWGVACPRRVSAETQTVANIVFRSLKLITQQSCGSAGLQALCLGLWTVSDPLAAAAGGDGRATA</sequence>
<name>A0A5B7E381_PORTR</name>
<keyword evidence="3" id="KW-1185">Reference proteome</keyword>
<feature type="signal peptide" evidence="1">
    <location>
        <begin position="1"/>
        <end position="24"/>
    </location>
</feature>
<dbReference type="AlphaFoldDB" id="A0A5B7E381"/>
<keyword evidence="1" id="KW-0732">Signal</keyword>
<evidence type="ECO:0000256" key="1">
    <source>
        <dbReference type="SAM" id="SignalP"/>
    </source>
</evidence>